<evidence type="ECO:0000256" key="7">
    <source>
        <dbReference type="ARBA" id="ARBA00023224"/>
    </source>
</evidence>
<organism evidence="9 10">
    <name type="scientific">Neodiprion lecontei</name>
    <name type="common">Redheaded pine sawfly</name>
    <dbReference type="NCBI Taxonomy" id="441921"/>
    <lineage>
        <taxon>Eukaryota</taxon>
        <taxon>Metazoa</taxon>
        <taxon>Ecdysozoa</taxon>
        <taxon>Arthropoda</taxon>
        <taxon>Hexapoda</taxon>
        <taxon>Insecta</taxon>
        <taxon>Pterygota</taxon>
        <taxon>Neoptera</taxon>
        <taxon>Endopterygota</taxon>
        <taxon>Hymenoptera</taxon>
        <taxon>Tenthredinoidea</taxon>
        <taxon>Diprionidae</taxon>
        <taxon>Diprioninae</taxon>
        <taxon>Neodiprion</taxon>
    </lineage>
</organism>
<keyword evidence="3 8" id="KW-0812">Transmembrane</keyword>
<dbReference type="PANTHER" id="PTHR21143">
    <property type="entry name" value="INVERTEBRATE GUSTATORY RECEPTOR"/>
    <property type="match status" value="1"/>
</dbReference>
<keyword evidence="7 8" id="KW-0807">Transducer</keyword>
<evidence type="ECO:0000256" key="8">
    <source>
        <dbReference type="RuleBase" id="RU363108"/>
    </source>
</evidence>
<evidence type="ECO:0000256" key="4">
    <source>
        <dbReference type="ARBA" id="ARBA00022989"/>
    </source>
</evidence>
<feature type="transmembrane region" description="Helical" evidence="8">
    <location>
        <begin position="75"/>
        <end position="97"/>
    </location>
</feature>
<evidence type="ECO:0000256" key="1">
    <source>
        <dbReference type="ARBA" id="ARBA00004651"/>
    </source>
</evidence>
<dbReference type="Pfam" id="PF08395">
    <property type="entry name" value="7tm_7"/>
    <property type="match status" value="1"/>
</dbReference>
<accession>A0ABM3FRR9</accession>
<evidence type="ECO:0000313" key="9">
    <source>
        <dbReference type="Proteomes" id="UP000829291"/>
    </source>
</evidence>
<dbReference type="RefSeq" id="XP_046590723.1">
    <property type="nucleotide sequence ID" value="XM_046734767.1"/>
</dbReference>
<comment type="caution">
    <text evidence="8">Lacks conserved residue(s) required for the propagation of feature annotation.</text>
</comment>
<comment type="function">
    <text evidence="8">Gustatory receptor which mediates acceptance or avoidance behavior, depending on its substrates.</text>
</comment>
<dbReference type="Proteomes" id="UP000829291">
    <property type="component" value="Chromosome 3"/>
</dbReference>
<evidence type="ECO:0000256" key="6">
    <source>
        <dbReference type="ARBA" id="ARBA00023170"/>
    </source>
</evidence>
<evidence type="ECO:0000313" key="10">
    <source>
        <dbReference type="RefSeq" id="XP_046590723.1"/>
    </source>
</evidence>
<evidence type="ECO:0000256" key="5">
    <source>
        <dbReference type="ARBA" id="ARBA00023136"/>
    </source>
</evidence>
<evidence type="ECO:0000256" key="3">
    <source>
        <dbReference type="ARBA" id="ARBA00022692"/>
    </source>
</evidence>
<dbReference type="PANTHER" id="PTHR21143:SF134">
    <property type="entry name" value="GUSTATORY RECEPTOR"/>
    <property type="match status" value="1"/>
</dbReference>
<keyword evidence="9" id="KW-1185">Reference proteome</keyword>
<keyword evidence="5 8" id="KW-0472">Membrane</keyword>
<keyword evidence="6 8" id="KW-0675">Receptor</keyword>
<protein>
    <recommendedName>
        <fullName evidence="8">Gustatory receptor</fullName>
    </recommendedName>
</protein>
<name>A0ABM3FRR9_NEOLC</name>
<dbReference type="GeneID" id="107222965"/>
<keyword evidence="2 8" id="KW-1003">Cell membrane</keyword>
<reference evidence="10" key="1">
    <citation type="submission" date="2025-08" db="UniProtKB">
        <authorList>
            <consortium name="RefSeq"/>
        </authorList>
    </citation>
    <scope>IDENTIFICATION</scope>
    <source>
        <tissue evidence="10">Thorax and Abdomen</tissue>
    </source>
</reference>
<dbReference type="InterPro" id="IPR013604">
    <property type="entry name" value="7TM_chemorcpt"/>
</dbReference>
<comment type="similarity">
    <text evidence="8">Belongs to the insect chemoreceptor superfamily. Gustatory receptor (GR) family.</text>
</comment>
<sequence length="551" mass="62078">MKRLGRNVAATRMRELNVALRPLRIVSQILGLNIQGKWGRAYTLWVFLVVGGLLYGSFVFLLSGKAETLTNIDSLILWAQAAANAILVAVILVTCLVQPHRFLFPIQDMRRVDVVLRWLETPLKTPPRGLIAIGVSSAFRYLGARITNAWLRRRQLVQISMSLAFPVVLGYRDLFKMFQLSSVLILVHCLCYGYAVSSTMVIDCLFVDYLAVITDRFSELNRVLKAFVEHRKPPVGLGLVFVAADSDRGTLGKENARIVANVEKLRLAHHDLCEISKKVNGSFGVQLLAITAISLVMVTGQLYEAYHFILLEQNPAEIAVQKVMWFTFYVGRLSYVSYACSRASNEASRTAVIIYEIPLHQASSLLSTQIQHFCLQMSQESLNFNACGFFTIDRRLLSAVSCSIESLDRTASSPLNFVPDRWSGFNLLGDTDTNGQENSMQLGIGTSVVRINKKPNNRYPYRPAIRTLMRYLRLDPFYLSITLSFLSFYLYNALHLDHDDEFGDVETNSLTLVKPIKLRSKNPSHRSRKRAAPGLGMRCGRLRHQICKTLS</sequence>
<gene>
    <name evidence="10" type="primary">LOC107222965</name>
</gene>
<comment type="subcellular location">
    <subcellularLocation>
        <location evidence="1 8">Cell membrane</location>
        <topology evidence="1 8">Multi-pass membrane protein</topology>
    </subcellularLocation>
</comment>
<evidence type="ECO:0000256" key="2">
    <source>
        <dbReference type="ARBA" id="ARBA00022475"/>
    </source>
</evidence>
<feature type="transmembrane region" description="Helical" evidence="8">
    <location>
        <begin position="42"/>
        <end position="63"/>
    </location>
</feature>
<keyword evidence="4 8" id="KW-1133">Transmembrane helix</keyword>
<feature type="transmembrane region" description="Helical" evidence="8">
    <location>
        <begin position="183"/>
        <end position="212"/>
    </location>
</feature>
<proteinExistence type="inferred from homology"/>